<dbReference type="InterPro" id="IPR008865">
    <property type="entry name" value="DNA_replication_term_site-bd"/>
</dbReference>
<evidence type="ECO:0000256" key="1">
    <source>
        <dbReference type="ARBA" id="ARBA00022490"/>
    </source>
</evidence>
<keyword evidence="2" id="KW-0235">DNA replication</keyword>
<comment type="caution">
    <text evidence="4">The sequence shown here is derived from an EMBL/GenBank/DDBJ whole genome shotgun (WGS) entry which is preliminary data.</text>
</comment>
<evidence type="ECO:0000256" key="2">
    <source>
        <dbReference type="ARBA" id="ARBA00022705"/>
    </source>
</evidence>
<dbReference type="GO" id="GO:0005737">
    <property type="term" value="C:cytoplasm"/>
    <property type="evidence" value="ECO:0007669"/>
    <property type="project" value="InterPro"/>
</dbReference>
<protein>
    <submittedName>
        <fullName evidence="4">DNA replication terminus site-binding family protein</fullName>
    </submittedName>
</protein>
<dbReference type="Gene3D" id="3.50.14.10">
    <property type="entry name" value="Replication terminator Tus, domain 1 superfamily/Replication terminator Tus"/>
    <property type="match status" value="1"/>
</dbReference>
<dbReference type="AlphaFoldDB" id="A0AB36FQU2"/>
<gene>
    <name evidence="4" type="ORF">BFV95_4824</name>
</gene>
<evidence type="ECO:0000256" key="3">
    <source>
        <dbReference type="ARBA" id="ARBA00023125"/>
    </source>
</evidence>
<dbReference type="SUPFAM" id="SSF56596">
    <property type="entry name" value="Replication terminator protein (Tus)"/>
    <property type="match status" value="1"/>
</dbReference>
<dbReference type="Pfam" id="PF05472">
    <property type="entry name" value="Ter"/>
    <property type="match status" value="1"/>
</dbReference>
<name>A0AB36FQU2_ALTMA</name>
<organism evidence="4 5">
    <name type="scientific">Alteromonas macleodii</name>
    <name type="common">Pseudoalteromonas macleodii</name>
    <dbReference type="NCBI Taxonomy" id="28108"/>
    <lineage>
        <taxon>Bacteria</taxon>
        <taxon>Pseudomonadati</taxon>
        <taxon>Pseudomonadota</taxon>
        <taxon>Gammaproteobacteria</taxon>
        <taxon>Alteromonadales</taxon>
        <taxon>Alteromonadaceae</taxon>
        <taxon>Alteromonas/Salinimonas group</taxon>
        <taxon>Alteromonas</taxon>
    </lineage>
</organism>
<dbReference type="RefSeq" id="WP_069945553.1">
    <property type="nucleotide sequence ID" value="NZ_MIPW01000045.1"/>
</dbReference>
<keyword evidence="1" id="KW-0963">Cytoplasm</keyword>
<dbReference type="InterPro" id="IPR036381">
    <property type="entry name" value="Tus_dom1"/>
</dbReference>
<evidence type="ECO:0000313" key="5">
    <source>
        <dbReference type="Proteomes" id="UP000095392"/>
    </source>
</evidence>
<keyword evidence="3" id="KW-0238">DNA-binding</keyword>
<dbReference type="GO" id="GO:0006274">
    <property type="term" value="P:DNA replication termination"/>
    <property type="evidence" value="ECO:0007669"/>
    <property type="project" value="InterPro"/>
</dbReference>
<dbReference type="EMBL" id="MIPY01000062">
    <property type="protein sequence ID" value="OES24395.1"/>
    <property type="molecule type" value="Genomic_DNA"/>
</dbReference>
<dbReference type="InterPro" id="IPR036384">
    <property type="entry name" value="Tus_sf"/>
</dbReference>
<accession>A0AB36FQU2</accession>
<keyword evidence="5" id="KW-1185">Reference proteome</keyword>
<evidence type="ECO:0000313" key="4">
    <source>
        <dbReference type="EMBL" id="OES24395.1"/>
    </source>
</evidence>
<proteinExistence type="predicted"/>
<sequence length="317" mass="36206">MVNDFARFNSLLTTLDELYESLYSAMRLAPTAYFANIDDITKEDFKAFSAGELMLGHRDMFNVQAQMRCLNALKCFHRPSHDISGRVAGKYPGILLLENHDDVIDTIAAINSTKTAIKHCVQDRKPDGSHGRNHLQKHEFLHQHRGAEIISYQLYRHIDVINCRPDTDTALKSVNFYWAYKNADQRLTPERAVLYLYNSKSGLNDTQLNEIKARIMGTQHTHRFYIRKTRNASVNLSLYYGAAQGKPVVNTINAAQPVILCNYEDVPTIRPLSAHVPQKRKANRQGHAWECLNEAINLYTRPISEADNKREAHLAKI</sequence>
<dbReference type="GO" id="GO:0003677">
    <property type="term" value="F:DNA binding"/>
    <property type="evidence" value="ECO:0007669"/>
    <property type="project" value="UniProtKB-KW"/>
</dbReference>
<reference evidence="4 5" key="1">
    <citation type="submission" date="2016-09" db="EMBL/GenBank/DDBJ databases">
        <title>Draft Genome Sequence of four Alteromonas macleodii strains isolated from copper coupons and grown long-term at elevated copper levels.</title>
        <authorList>
            <person name="Cusick K."/>
            <person name="Dale J."/>
            <person name="Little B."/>
            <person name="Biffinger J."/>
        </authorList>
    </citation>
    <scope>NUCLEOTIDE SEQUENCE [LARGE SCALE GENOMIC DNA]</scope>
    <source>
        <strain evidence="4 5">KCP01</strain>
    </source>
</reference>
<dbReference type="Proteomes" id="UP000095392">
    <property type="component" value="Unassembled WGS sequence"/>
</dbReference>